<dbReference type="Gene3D" id="6.10.340.10">
    <property type="match status" value="1"/>
</dbReference>
<name>A0ABW0R4N5_9BACL</name>
<evidence type="ECO:0000256" key="8">
    <source>
        <dbReference type="ARBA" id="ARBA00022777"/>
    </source>
</evidence>
<evidence type="ECO:0000256" key="9">
    <source>
        <dbReference type="ARBA" id="ARBA00022840"/>
    </source>
</evidence>
<dbReference type="Pfam" id="PF00672">
    <property type="entry name" value="HAMP"/>
    <property type="match status" value="1"/>
</dbReference>
<dbReference type="RefSeq" id="WP_378113416.1">
    <property type="nucleotide sequence ID" value="NZ_JBHSNC010000054.1"/>
</dbReference>
<sequence length="581" mass="66299">MSITNRMAIFYIIILVFSIALCTLLYQQIYYRITSDKISEVSMQNLYSIRTSVEQTIDNLNNYSKMTLANDDLQYTLRSGNIYTDLVTQKRVHEYLVHLIEAVPQIESVYFFDSHSNEYMVGNLGINQFNLSDIKDAGWYNEVLEHQGSYILKLNGGGAFTRDTNSNFVSMIRVVRDLNSIKPIGILILNIRESAFKLSYNNILDKYKTDVTLLDENDESIVKSGEASVRDMEHYLSLSGMKEYDSRIEKRNGAQYLYSHLHDSNNNWKLVSVMPIEELLSESRSVSWVGLLIILVNGILLFIGSIFISRILTNPIKKLLRSMRSIERGEFKQVDIKAGHNEIGRLRDGYNMMIHEIQKLIGRVIEEHNFKRKAELNLLQAQIRPHFLYNTLDSINSLAISGRTEAVSEIVEALGQYYRISLSKGKEVITIGEEIEGVRNYLKIQKIRYGDMFDVSFDIDERVLDRKILKLILQPLVENALYHGIRAQGEPGTIQISAKYAPDFILLTVEDDGAGMSEESLRKLLDDELNANAASFGVKGTLERLRIFYGVDQICTFESRVGSGTKVTIKIPNAERNEDAI</sequence>
<comment type="catalytic activity">
    <reaction evidence="1">
        <text>ATP + protein L-histidine = ADP + protein N-phospho-L-histidine.</text>
        <dbReference type="EC" id="2.7.13.3"/>
    </reaction>
</comment>
<evidence type="ECO:0000313" key="15">
    <source>
        <dbReference type="EMBL" id="MFC5531454.1"/>
    </source>
</evidence>
<dbReference type="EC" id="2.7.13.3" evidence="3"/>
<evidence type="ECO:0000259" key="14">
    <source>
        <dbReference type="PROSITE" id="PS50885"/>
    </source>
</evidence>
<proteinExistence type="predicted"/>
<evidence type="ECO:0000256" key="6">
    <source>
        <dbReference type="ARBA" id="ARBA00022679"/>
    </source>
</evidence>
<evidence type="ECO:0000256" key="11">
    <source>
        <dbReference type="ARBA" id="ARBA00023136"/>
    </source>
</evidence>
<dbReference type="InterPro" id="IPR003594">
    <property type="entry name" value="HATPase_dom"/>
</dbReference>
<comment type="subcellular location">
    <subcellularLocation>
        <location evidence="2">Cell membrane</location>
        <topology evidence="2">Multi-pass membrane protein</topology>
    </subcellularLocation>
</comment>
<dbReference type="Pfam" id="PF06580">
    <property type="entry name" value="His_kinase"/>
    <property type="match status" value="1"/>
</dbReference>
<evidence type="ECO:0000256" key="10">
    <source>
        <dbReference type="ARBA" id="ARBA00023012"/>
    </source>
</evidence>
<dbReference type="InterPro" id="IPR010559">
    <property type="entry name" value="Sig_transdc_His_kin_internal"/>
</dbReference>
<evidence type="ECO:0000256" key="4">
    <source>
        <dbReference type="ARBA" id="ARBA00022475"/>
    </source>
</evidence>
<dbReference type="SUPFAM" id="SSF158472">
    <property type="entry name" value="HAMP domain-like"/>
    <property type="match status" value="1"/>
</dbReference>
<reference evidence="16" key="1">
    <citation type="journal article" date="2019" name="Int. J. Syst. Evol. Microbiol.">
        <title>The Global Catalogue of Microorganisms (GCM) 10K type strain sequencing project: providing services to taxonomists for standard genome sequencing and annotation.</title>
        <authorList>
            <consortium name="The Broad Institute Genomics Platform"/>
            <consortium name="The Broad Institute Genome Sequencing Center for Infectious Disease"/>
            <person name="Wu L."/>
            <person name="Ma J."/>
        </authorList>
    </citation>
    <scope>NUCLEOTIDE SEQUENCE [LARGE SCALE GENOMIC DNA]</scope>
    <source>
        <strain evidence="16">CGMCC 1.18578</strain>
    </source>
</reference>
<keyword evidence="12" id="KW-1133">Transmembrane helix</keyword>
<keyword evidence="16" id="KW-1185">Reference proteome</keyword>
<dbReference type="Proteomes" id="UP001596108">
    <property type="component" value="Unassembled WGS sequence"/>
</dbReference>
<evidence type="ECO:0000256" key="1">
    <source>
        <dbReference type="ARBA" id="ARBA00000085"/>
    </source>
</evidence>
<dbReference type="InterPro" id="IPR003660">
    <property type="entry name" value="HAMP_dom"/>
</dbReference>
<evidence type="ECO:0000256" key="3">
    <source>
        <dbReference type="ARBA" id="ARBA00012438"/>
    </source>
</evidence>
<evidence type="ECO:0000259" key="13">
    <source>
        <dbReference type="PROSITE" id="PS50109"/>
    </source>
</evidence>
<dbReference type="GO" id="GO:0004673">
    <property type="term" value="F:protein histidine kinase activity"/>
    <property type="evidence" value="ECO:0007669"/>
    <property type="project" value="UniProtKB-EC"/>
</dbReference>
<feature type="domain" description="Histidine kinase" evidence="13">
    <location>
        <begin position="465"/>
        <end position="575"/>
    </location>
</feature>
<dbReference type="Gene3D" id="3.30.565.10">
    <property type="entry name" value="Histidine kinase-like ATPase, C-terminal domain"/>
    <property type="match status" value="1"/>
</dbReference>
<accession>A0ABW0R4N5</accession>
<keyword evidence="5" id="KW-0597">Phosphoprotein</keyword>
<evidence type="ECO:0000256" key="5">
    <source>
        <dbReference type="ARBA" id="ARBA00022553"/>
    </source>
</evidence>
<keyword evidence="4" id="KW-1003">Cell membrane</keyword>
<dbReference type="PRINTS" id="PR00344">
    <property type="entry name" value="BCTRLSENSOR"/>
</dbReference>
<dbReference type="SUPFAM" id="SSF55874">
    <property type="entry name" value="ATPase domain of HSP90 chaperone/DNA topoisomerase II/histidine kinase"/>
    <property type="match status" value="1"/>
</dbReference>
<dbReference type="InterPro" id="IPR036890">
    <property type="entry name" value="HATPase_C_sf"/>
</dbReference>
<feature type="transmembrane region" description="Helical" evidence="12">
    <location>
        <begin position="7"/>
        <end position="26"/>
    </location>
</feature>
<evidence type="ECO:0000256" key="12">
    <source>
        <dbReference type="SAM" id="Phobius"/>
    </source>
</evidence>
<keyword evidence="6 15" id="KW-0808">Transferase</keyword>
<dbReference type="PANTHER" id="PTHR34220">
    <property type="entry name" value="SENSOR HISTIDINE KINASE YPDA"/>
    <property type="match status" value="1"/>
</dbReference>
<protein>
    <recommendedName>
        <fullName evidence="3">histidine kinase</fullName>
        <ecNumber evidence="3">2.7.13.3</ecNumber>
    </recommendedName>
</protein>
<keyword evidence="12" id="KW-0812">Transmembrane</keyword>
<dbReference type="SMART" id="SM00304">
    <property type="entry name" value="HAMP"/>
    <property type="match status" value="1"/>
</dbReference>
<dbReference type="SMART" id="SM00387">
    <property type="entry name" value="HATPase_c"/>
    <property type="match status" value="1"/>
</dbReference>
<dbReference type="InterPro" id="IPR004358">
    <property type="entry name" value="Sig_transdc_His_kin-like_C"/>
</dbReference>
<feature type="transmembrane region" description="Helical" evidence="12">
    <location>
        <begin position="288"/>
        <end position="313"/>
    </location>
</feature>
<feature type="domain" description="HAMP" evidence="14">
    <location>
        <begin position="310"/>
        <end position="362"/>
    </location>
</feature>
<dbReference type="InterPro" id="IPR005467">
    <property type="entry name" value="His_kinase_dom"/>
</dbReference>
<keyword evidence="8 15" id="KW-0418">Kinase</keyword>
<evidence type="ECO:0000313" key="16">
    <source>
        <dbReference type="Proteomes" id="UP001596108"/>
    </source>
</evidence>
<organism evidence="15 16">
    <name type="scientific">Cohnella yongneupensis</name>
    <dbReference type="NCBI Taxonomy" id="425006"/>
    <lineage>
        <taxon>Bacteria</taxon>
        <taxon>Bacillati</taxon>
        <taxon>Bacillota</taxon>
        <taxon>Bacilli</taxon>
        <taxon>Bacillales</taxon>
        <taxon>Paenibacillaceae</taxon>
        <taxon>Cohnella</taxon>
    </lineage>
</organism>
<dbReference type="CDD" id="cd06225">
    <property type="entry name" value="HAMP"/>
    <property type="match status" value="1"/>
</dbReference>
<dbReference type="EMBL" id="JBHSNC010000054">
    <property type="protein sequence ID" value="MFC5531454.1"/>
    <property type="molecule type" value="Genomic_DNA"/>
</dbReference>
<dbReference type="InterPro" id="IPR050640">
    <property type="entry name" value="Bact_2-comp_sensor_kinase"/>
</dbReference>
<gene>
    <name evidence="15" type="ORF">ACFPQ4_18705</name>
</gene>
<evidence type="ECO:0000256" key="2">
    <source>
        <dbReference type="ARBA" id="ARBA00004651"/>
    </source>
</evidence>
<dbReference type="PROSITE" id="PS50109">
    <property type="entry name" value="HIS_KIN"/>
    <property type="match status" value="1"/>
</dbReference>
<comment type="caution">
    <text evidence="15">The sequence shown here is derived from an EMBL/GenBank/DDBJ whole genome shotgun (WGS) entry which is preliminary data.</text>
</comment>
<keyword evidence="10" id="KW-0902">Two-component regulatory system</keyword>
<keyword evidence="7" id="KW-0547">Nucleotide-binding</keyword>
<dbReference type="Pfam" id="PF02518">
    <property type="entry name" value="HATPase_c"/>
    <property type="match status" value="1"/>
</dbReference>
<keyword evidence="11 12" id="KW-0472">Membrane</keyword>
<dbReference type="PROSITE" id="PS50885">
    <property type="entry name" value="HAMP"/>
    <property type="match status" value="1"/>
</dbReference>
<evidence type="ECO:0000256" key="7">
    <source>
        <dbReference type="ARBA" id="ARBA00022741"/>
    </source>
</evidence>
<dbReference type="PANTHER" id="PTHR34220:SF7">
    <property type="entry name" value="SENSOR HISTIDINE KINASE YPDA"/>
    <property type="match status" value="1"/>
</dbReference>
<keyword evidence="9" id="KW-0067">ATP-binding</keyword>